<evidence type="ECO:0000256" key="2">
    <source>
        <dbReference type="ARBA" id="ARBA00008361"/>
    </source>
</evidence>
<evidence type="ECO:0000256" key="6">
    <source>
        <dbReference type="ARBA" id="ARBA00022968"/>
    </source>
</evidence>
<comment type="caution">
    <text evidence="12">The sequence shown here is derived from an EMBL/GenBank/DDBJ whole genome shotgun (WGS) entry which is preliminary data.</text>
</comment>
<keyword evidence="9" id="KW-0325">Glycoprotein</keyword>
<keyword evidence="13" id="KW-1185">Reference proteome</keyword>
<evidence type="ECO:0000313" key="12">
    <source>
        <dbReference type="EMBL" id="CAD6338076.1"/>
    </source>
</evidence>
<evidence type="ECO:0000256" key="8">
    <source>
        <dbReference type="ARBA" id="ARBA00023136"/>
    </source>
</evidence>
<dbReference type="PANTHER" id="PTHR10108">
    <property type="entry name" value="SAM-DEPENDENT METHYLTRANSFERASE"/>
    <property type="match status" value="1"/>
</dbReference>
<feature type="transmembrane region" description="Helical" evidence="11">
    <location>
        <begin position="746"/>
        <end position="765"/>
    </location>
</feature>
<evidence type="ECO:0000256" key="3">
    <source>
        <dbReference type="ARBA" id="ARBA00022603"/>
    </source>
</evidence>
<dbReference type="Pfam" id="PF12576">
    <property type="entry name" value="DUF3754"/>
    <property type="match status" value="1"/>
</dbReference>
<proteinExistence type="inferred from homology"/>
<keyword evidence="3" id="KW-0489">Methyltransferase</keyword>
<evidence type="ECO:0000256" key="11">
    <source>
        <dbReference type="SAM" id="Phobius"/>
    </source>
</evidence>
<dbReference type="Gene3D" id="3.40.50.150">
    <property type="entry name" value="Vaccinia Virus protein VP39"/>
    <property type="match status" value="1"/>
</dbReference>
<dbReference type="Proteomes" id="UP000604825">
    <property type="component" value="Unassembled WGS sequence"/>
</dbReference>
<evidence type="ECO:0000256" key="1">
    <source>
        <dbReference type="ARBA" id="ARBA00004648"/>
    </source>
</evidence>
<organism evidence="12 13">
    <name type="scientific">Miscanthus lutarioriparius</name>
    <dbReference type="NCBI Taxonomy" id="422564"/>
    <lineage>
        <taxon>Eukaryota</taxon>
        <taxon>Viridiplantae</taxon>
        <taxon>Streptophyta</taxon>
        <taxon>Embryophyta</taxon>
        <taxon>Tracheophyta</taxon>
        <taxon>Spermatophyta</taxon>
        <taxon>Magnoliopsida</taxon>
        <taxon>Liliopsida</taxon>
        <taxon>Poales</taxon>
        <taxon>Poaceae</taxon>
        <taxon>PACMAD clade</taxon>
        <taxon>Panicoideae</taxon>
        <taxon>Andropogonodae</taxon>
        <taxon>Andropogoneae</taxon>
        <taxon>Saccharinae</taxon>
        <taxon>Miscanthus</taxon>
    </lineage>
</organism>
<gene>
    <name evidence="12" type="ORF">NCGR_LOCUS62174</name>
</gene>
<evidence type="ECO:0008006" key="14">
    <source>
        <dbReference type="Google" id="ProtNLM"/>
    </source>
</evidence>
<evidence type="ECO:0000256" key="10">
    <source>
        <dbReference type="SAM" id="MobiDB-lite"/>
    </source>
</evidence>
<feature type="compositionally biased region" description="Acidic residues" evidence="10">
    <location>
        <begin position="86"/>
        <end position="97"/>
    </location>
</feature>
<sequence>MLLLRANPLAAVPASFSTLPAASYSYFPWPFSSSTTAARCSVGSTARLAAAVQFDPLRSGSGSDPWGQPDGVVTAEGGEEQQRDDTEGDSNDWEEEGPQGSDSKGISGIHVPRQRYIAVPKAALLDAVLSQFASDADAADFKRCSRCLDAILHAEHKRMLEEMRTSYMLTQRHQEEGDGSATDNSSTSDVVNGKASSGFFGITQEDGTLFLTRSLGLRTLLGLTPDRDSQTRVAFATQFQRSFMNLLRNAQFEELSAQDLLLTYALNSDYLLTLPIYVDWKKAAQSNAIIFRRGYATERQKGLLLVEKLDYLQSKFLQNVFFGLSKPLKKPGKWLNEALKRSTDNPGFQIWIDKLRLWLKEQTYADNSLLLIECSSWDKLSSDQLPDADVPIWIAAQRAVSRYEGILSPVGPRGRLLRRLLKWTGLIPSLPEATIRSNDETKHLEGHVRYHPFHDFVVVGSNFLPRITLANILATCKQMGASFLNNGNIWEIVKASFGILFGRSTSHGRLGYQIKLETCQEPAFQELILLYTDEAAQSEKKHTSEMLPLQLKIYERILDRRSQICQSAFLLDIVAGSALVILAFRVALGYKQTRDRYQLLVNQTLYEKTLASGFGSVYFLLDASEQQQYKEALLAYAMLLCRKKYQVSSRASLRDTCEQFMYEKFKAKIEMPIDKAMETLVRLGLVIELPTDDGSSVIGLPCSEAYEILKSRWDGLLEHETEQAPMAKEQDGSPKVRHPEFQRMRVTLTIGVIGLCVTAYILGAWQGTSNGISSSLISTRTQCKDHVRSSGARLDFQAHHQVGFNESALAVEKFTPCLLKYSEYTPCQDPRRARKFPKKMMQYRERHCPKKEDMLRCLIPAPPNYNNPFQWPKSRDYAWFNNIPHRELSIEKAVQNWIHVEGDLLRFPGGGTMFPHGADAYIDDINALVPLNEGNIRTALDTGCGVASWGAYLMKRNITTMSFAPRDSHEAQVQFALERGVPAMIGVIGTERIPYPARAFDMAHCSRCLIPWNKLDGIYLIEVDRVLRPGGYWILSGPPIHWKRHYKGWERTEEDLKQEQDEIEDLAKRLCWKKVIEKGDLAIWQKPINHVECVDSRKVYDAPQICKSNDVDSAWYKKMDTCISPLPDVKSEDEVAGGTLERWPKRAFAVPPRIIRGSVPGFTPEKFQEDNKVWSERVNHYKKLIPPLGKRRYRNVMDMNAGIGGFAAALMEYPLWVMNVVPSGLAHDTLGVIYERGFIGTYQDWCEAFSTYPRTYDLIHADKIFSSYQDRCDITYILLEMDRILRPEGTVIIRDNVEVLVKVQAITGGMRWKSQIMDHESGPFNPDKILVAVKTYWTGKPVQKQ</sequence>
<evidence type="ECO:0000256" key="4">
    <source>
        <dbReference type="ARBA" id="ARBA00022679"/>
    </source>
</evidence>
<dbReference type="EMBL" id="CAJGYO010000018">
    <property type="protein sequence ID" value="CAD6338076.1"/>
    <property type="molecule type" value="Genomic_DNA"/>
</dbReference>
<accession>A0A811SAM7</accession>
<dbReference type="InterPro" id="IPR022227">
    <property type="entry name" value="DUF3754"/>
</dbReference>
<dbReference type="PANTHER" id="PTHR10108:SF1171">
    <property type="entry name" value="METHYLTRANSFERASE"/>
    <property type="match status" value="1"/>
</dbReference>
<dbReference type="GO" id="GO:0032259">
    <property type="term" value="P:methylation"/>
    <property type="evidence" value="ECO:0007669"/>
    <property type="project" value="UniProtKB-KW"/>
</dbReference>
<keyword evidence="6" id="KW-0735">Signal-anchor</keyword>
<dbReference type="GO" id="GO:0005768">
    <property type="term" value="C:endosome"/>
    <property type="evidence" value="ECO:0007669"/>
    <property type="project" value="TreeGrafter"/>
</dbReference>
<comment type="subcellular location">
    <subcellularLocation>
        <location evidence="1">Endoplasmic reticulum membrane</location>
        <topology evidence="1">Single-pass type II membrane protein</topology>
    </subcellularLocation>
</comment>
<protein>
    <recommendedName>
        <fullName evidence="14">Methyltransferase</fullName>
    </recommendedName>
</protein>
<reference evidence="12" key="1">
    <citation type="submission" date="2020-10" db="EMBL/GenBank/DDBJ databases">
        <authorList>
            <person name="Han B."/>
            <person name="Lu T."/>
            <person name="Zhao Q."/>
            <person name="Huang X."/>
            <person name="Zhao Y."/>
        </authorList>
    </citation>
    <scope>NUCLEOTIDE SEQUENCE</scope>
</reference>
<dbReference type="FunFam" id="3.40.50.150:FF:000123">
    <property type="entry name" value="Putative methyltransferase PMT15"/>
    <property type="match status" value="1"/>
</dbReference>
<name>A0A811SAM7_9POAL</name>
<evidence type="ECO:0000313" key="13">
    <source>
        <dbReference type="Proteomes" id="UP000604825"/>
    </source>
</evidence>
<dbReference type="Pfam" id="PF03141">
    <property type="entry name" value="Methyltransf_29"/>
    <property type="match status" value="1"/>
</dbReference>
<feature type="region of interest" description="Disordered" evidence="10">
    <location>
        <begin position="59"/>
        <end position="108"/>
    </location>
</feature>
<dbReference type="OrthoDB" id="2020015at2759"/>
<dbReference type="GO" id="GO:0005802">
    <property type="term" value="C:trans-Golgi network"/>
    <property type="evidence" value="ECO:0007669"/>
    <property type="project" value="TreeGrafter"/>
</dbReference>
<feature type="transmembrane region" description="Helical" evidence="11">
    <location>
        <begin position="568"/>
        <end position="588"/>
    </location>
</feature>
<dbReference type="GO" id="GO:0008168">
    <property type="term" value="F:methyltransferase activity"/>
    <property type="evidence" value="ECO:0007669"/>
    <property type="project" value="UniProtKB-KW"/>
</dbReference>
<dbReference type="SUPFAM" id="SSF53335">
    <property type="entry name" value="S-adenosyl-L-methionine-dependent methyltransferases"/>
    <property type="match status" value="2"/>
</dbReference>
<keyword evidence="5 11" id="KW-0812">Transmembrane</keyword>
<dbReference type="GO" id="GO:0005789">
    <property type="term" value="C:endoplasmic reticulum membrane"/>
    <property type="evidence" value="ECO:0007669"/>
    <property type="project" value="UniProtKB-SubCell"/>
</dbReference>
<keyword evidence="7 11" id="KW-1133">Transmembrane helix</keyword>
<keyword evidence="4" id="KW-0808">Transferase</keyword>
<keyword evidence="8 11" id="KW-0472">Membrane</keyword>
<dbReference type="InterPro" id="IPR029063">
    <property type="entry name" value="SAM-dependent_MTases_sf"/>
</dbReference>
<evidence type="ECO:0000256" key="7">
    <source>
        <dbReference type="ARBA" id="ARBA00022989"/>
    </source>
</evidence>
<comment type="similarity">
    <text evidence="2">Belongs to the methyltransferase superfamily.</text>
</comment>
<evidence type="ECO:0000256" key="5">
    <source>
        <dbReference type="ARBA" id="ARBA00022692"/>
    </source>
</evidence>
<dbReference type="InterPro" id="IPR004159">
    <property type="entry name" value="Put_SAM_MeTrfase"/>
</dbReference>
<evidence type="ECO:0000256" key="9">
    <source>
        <dbReference type="ARBA" id="ARBA00023180"/>
    </source>
</evidence>